<feature type="compositionally biased region" description="Basic and acidic residues" evidence="2">
    <location>
        <begin position="94"/>
        <end position="106"/>
    </location>
</feature>
<feature type="region of interest" description="Disordered" evidence="2">
    <location>
        <begin position="1453"/>
        <end position="1481"/>
    </location>
</feature>
<proteinExistence type="predicted"/>
<dbReference type="Pfam" id="PF25023">
    <property type="entry name" value="TEN_YD-shell"/>
    <property type="match status" value="1"/>
</dbReference>
<feature type="region of interest" description="Disordered" evidence="2">
    <location>
        <begin position="35"/>
        <end position="132"/>
    </location>
</feature>
<dbReference type="InterPro" id="IPR013320">
    <property type="entry name" value="ConA-like_dom_sf"/>
</dbReference>
<dbReference type="PANTHER" id="PTHR32305">
    <property type="match status" value="1"/>
</dbReference>
<organism evidence="4 5">
    <name type="scientific">Lentzea xinjiangensis</name>
    <dbReference type="NCBI Taxonomy" id="402600"/>
    <lineage>
        <taxon>Bacteria</taxon>
        <taxon>Bacillati</taxon>
        <taxon>Actinomycetota</taxon>
        <taxon>Actinomycetes</taxon>
        <taxon>Pseudonocardiales</taxon>
        <taxon>Pseudonocardiaceae</taxon>
        <taxon>Lentzea</taxon>
    </lineage>
</organism>
<dbReference type="PANTHER" id="PTHR32305:SF15">
    <property type="entry name" value="PROTEIN RHSA-RELATED"/>
    <property type="match status" value="1"/>
</dbReference>
<dbReference type="Gene3D" id="2.60.120.200">
    <property type="match status" value="1"/>
</dbReference>
<dbReference type="NCBIfam" id="NF033679">
    <property type="entry name" value="DNRLRE_dom"/>
    <property type="match status" value="1"/>
</dbReference>
<dbReference type="NCBIfam" id="TIGR03696">
    <property type="entry name" value="Rhs_assc_core"/>
    <property type="match status" value="1"/>
</dbReference>
<accession>A0A1H9UCY8</accession>
<dbReference type="Gene3D" id="2.180.10.10">
    <property type="entry name" value="RHS repeat-associated core"/>
    <property type="match status" value="5"/>
</dbReference>
<feature type="region of interest" description="Disordered" evidence="2">
    <location>
        <begin position="1277"/>
        <end position="1332"/>
    </location>
</feature>
<dbReference type="NCBIfam" id="TIGR01643">
    <property type="entry name" value="YD_repeat_2x"/>
    <property type="match status" value="3"/>
</dbReference>
<dbReference type="InterPro" id="IPR031325">
    <property type="entry name" value="RHS_repeat"/>
</dbReference>
<feature type="region of interest" description="Disordered" evidence="2">
    <location>
        <begin position="2922"/>
        <end position="2941"/>
    </location>
</feature>
<dbReference type="InterPro" id="IPR050708">
    <property type="entry name" value="T6SS_VgrG/RHS"/>
</dbReference>
<dbReference type="SUPFAM" id="SSF51294">
    <property type="entry name" value="Hedgehog/intein (Hint) domain"/>
    <property type="match status" value="1"/>
</dbReference>
<dbReference type="InterPro" id="IPR045351">
    <property type="entry name" value="DUF6531"/>
</dbReference>
<feature type="compositionally biased region" description="Polar residues" evidence="2">
    <location>
        <begin position="318"/>
        <end position="336"/>
    </location>
</feature>
<dbReference type="GO" id="GO:0016539">
    <property type="term" value="P:intein-mediated protein splicing"/>
    <property type="evidence" value="ECO:0007669"/>
    <property type="project" value="InterPro"/>
</dbReference>
<protein>
    <submittedName>
        <fullName evidence="4">Intein N-terminal splicing region/RHS repeat-associated core domain-containing protein</fullName>
    </submittedName>
</protein>
<dbReference type="EMBL" id="FOFR01000021">
    <property type="protein sequence ID" value="SES07325.1"/>
    <property type="molecule type" value="Genomic_DNA"/>
</dbReference>
<dbReference type="CDD" id="cd00081">
    <property type="entry name" value="Hint"/>
    <property type="match status" value="1"/>
</dbReference>
<dbReference type="InterPro" id="IPR036844">
    <property type="entry name" value="Hint_dom_sf"/>
</dbReference>
<feature type="compositionally biased region" description="Basic and acidic residues" evidence="2">
    <location>
        <begin position="68"/>
        <end position="82"/>
    </location>
</feature>
<dbReference type="Gene3D" id="2.170.16.10">
    <property type="entry name" value="Hedgehog/Intein (Hint) domain"/>
    <property type="match status" value="1"/>
</dbReference>
<dbReference type="Pfam" id="PF07591">
    <property type="entry name" value="PT-HINT"/>
    <property type="match status" value="1"/>
</dbReference>
<feature type="region of interest" description="Disordered" evidence="2">
    <location>
        <begin position="2301"/>
        <end position="2321"/>
    </location>
</feature>
<dbReference type="Proteomes" id="UP000199352">
    <property type="component" value="Unassembled WGS sequence"/>
</dbReference>
<keyword evidence="5" id="KW-1185">Reference proteome</keyword>
<dbReference type="InterPro" id="IPR006530">
    <property type="entry name" value="YD"/>
</dbReference>
<feature type="compositionally biased region" description="Basic and acidic residues" evidence="2">
    <location>
        <begin position="1395"/>
        <end position="1409"/>
    </location>
</feature>
<evidence type="ECO:0000256" key="2">
    <source>
        <dbReference type="SAM" id="MobiDB-lite"/>
    </source>
</evidence>
<feature type="compositionally biased region" description="Basic and acidic residues" evidence="2">
    <location>
        <begin position="2928"/>
        <end position="2937"/>
    </location>
</feature>
<dbReference type="Pfam" id="PF05593">
    <property type="entry name" value="RHS_repeat"/>
    <property type="match status" value="4"/>
</dbReference>
<dbReference type="InterPro" id="IPR001791">
    <property type="entry name" value="Laminin_G"/>
</dbReference>
<evidence type="ECO:0000313" key="5">
    <source>
        <dbReference type="Proteomes" id="UP000199352"/>
    </source>
</evidence>
<feature type="compositionally biased region" description="Polar residues" evidence="2">
    <location>
        <begin position="114"/>
        <end position="127"/>
    </location>
</feature>
<sequence length="3259" mass="350733">MFGGVTAPTMIQLLPQWMSAAALDPSQLAPDQVWNSAEGQSQGHVPAGQDVNRAEARSELSRYPQPRFPEEAPKRNAVREVEAPGTFKGFDAANSKEDPSKRDENSRTFGNPDGTLTTEYSQSPTNYRKQDGSWAEIDTKLVKDGNGWRNAADSTDTRFAGTASESPFVSMKLANGGEFAFGLAGTSAAPARVNGSTVVYPGVGKNTDLRLDVTPGGVKETLVLSGADAETGWTFPLRLAGLQAKVVDNAVVLTDGAGNVAATIPAGHMVDAAGAYSAGVKYELVPHNGGQALKMTADADWIRDGARKFPIAVDPSVTGPNASQGMTTSGGTRVTGDQLTIGNGSVMYLKFTANGMQNLANHRVFGAQLYLTNFDAPSCRPEPITVHEVTGAWSESGSGHPASNPAVLGSASFAHGHVALGQSQSACPQSGESIDLGEGGRDLVQRWVKGQTANNGLAVKAVRSWKTFVGTRASANQPKLFITHTPHDAAYRVERGMPEPPVHRLQDGFVKIAVTNRSGATWTKEAGYKFAYRAFRTDGRLVASNVAAELPRAVAPGETATLDAKITRLDPGDYLLDFSMMHGNTYFTDEQIPPARLSLTVFNLPPIVKGQYPPAGHNAPTLTPQLWADAVDVDSTPEEPLKYEFRVCTSKTDGSPNDTADTCKTSPRVQSKTWTVPKGWLKWSQTYHWRSTAYDPSGQPSEALPFSALLTSVPQPDITSHLGGAPYSAGDLDFDPQIGNYTTGAVDAAVVVTGPELSIARTYNSLDPREDGLFGAGWSTRFDMRVVPDNDGSGNVVVTYPDGQAVRFGKNPDNGSFSPPPGRFATFYQDMADPERPYVLVDKANNTYRFRQTDGRVIRNFDNAGRNIELDYDANGQLKRAISRTSGNRTLYFTWTGGHVTEVKTDAPATGGTPIRWTYEYVGDQLKKVCDPNAKCTQYNYEQGSHYRSMVMDAKPDSYWRLGEPSGEHAVSQVATNLNKDWGVHNNTTLGVPGPLANNPDTAASFNGSNSFVKLPAGAIKKSRDLSVEMWFRTTSGGPLIGFQSKPFDATDNFSALPALFVDKDGKLRGQFWHGRYDPITTSVAVNDGEWHHVVLTGSLATQSMYLDGAKVGSTEGEIDDSLLNYGQIGAARVLVPEFWPGWWAGEGKKHFAGDIDEVALYQRPLGQETVRGHFLARGHSDQLTSVTMPSGRVAARLSYDVVNDRLREYTDENGGVWKLGVPAVSGTEKQQPDGRTVRNLVRTIEVTDPGRRPHFFDYDPVKGRIIRFGAPLGTTVRHEDRADPSAVPTTPTSAPPCSGVPPPNPDGSPGFCGGPGSGAPDWAGGPAQGIGVRSYEYDESGFQHKIADENGHQVQLVHDARGNVVSRTSCREPGICDTEHFTYFQPAPGSVNDTDPRIDKQLEARDGRSSGPTDNRYLTKSEYNTRGDLTKQTMPDGSTVVHGYVESAIGAVPRPGQTTVGNEPMGLLKSTTDGRNKTTTFRYHDNGDLFEKVEPNGLRTQYAYDNLGRKTSEKEISDSYPQGLETKFVHDGLNHPVEVTDAGVKNAVDGKVHTKHTRTTFNADGQPEKVEISDLTGQDATRTISYTYDDRGRQDSVTDGEGNKTSYGYDNFGNRTFVVDALGTRIEYAYTARNKVAEVRLRGWHGKPVSGGIGQSAEEKDAGRLLVLEANTYDLGGRLIRSVDSMGRRTIYEYTPNGLVARVLAEIPVQGAQPRRVLLEENKYDGAGHLVRKVSAGGKVEEFVIDAAGRVDQAIADPAGLNRRTTYRYDGNGNVTQTTASGKGSNTGTLNLDTSRVVDYAYDDTGNQVSETMTSGTKSLVTSRTFDQRGLKLTETDPRGNVAGADKAAFTTTFRYDEAERQVAVKHPVTAVETATEAGETTVVTRAPESFVGYNTFGEEVQAKDENGQVVLNSYDKIGRLTRTETPEYRAPGATAAIRGVIERKYDAVGNAIEVVDPRGAVTRYRFDQQGRMVEQQDPKADAPTEVGGVWKYTYTHKGEQLSATDPTGARTEATYDELGRKITESVLERKPVSAAFTTTFEYFDGGELKQVTSPAPANDITKFAYDALGQRTSTTDAANVTTQYGYDGLGRQSWQRDALGRTSYVRHDAFGRMNGQFSLDGTGNILRNSTYAHDDAGNVVTATDAMKRSATYTYDALNRIVSQVEPVTDTSSITTSFGYDAAGHRTRYTDGRGNRFLTTYNSWSLPEKVIEPSTAAHPALADRTWTSVYDASGNAVRMTAPGNVVRETAYDSLGRLKSETGAGAAATSTRERVYDLAGRLKEMDAPGGRNVYDYDDRSGVLSASGPSGTSSFEYDEQGRLKTRTDAAGTARFSYAHGRLSTMTDPLTGVGQVVTYNEAGQLKKIQYGSVRSREIDYDALGRQKSDVLKTAAGAVESSASYEYNNNDALTRKVTSGLAGSGDHTYTYDYANRLKSWTVGGVTTAYSWDGSGNRTQNGAKTAAYDERNRLLSDGDYTYRYSPRGTMESRTSSGMEEKFSFDAFDRLIAVGKTTYAYDGADRVVSRGTKSFAYAGFDIDPVSDGNALYGRGASGELLSISEGGVKRLALSDKHGDVVGGFDPTATSGVADSAAFDPFGVRTATTGSSRSVGYQGDWTDPDTKQVNMGARWYQPGTGAFASRDSVSASSGPSVLFNRYTYGAGRPLDMVDPDGHWPDWGKVWNGVKTVAKVGLEVVKEVSGYNDVANFIREPSWANAFWAVSNFIPGGKLLKAGKYLVKYADDVIGGARRYGDDVVGAARRYGDDLANGARRYGDDLARAGSRVADFAKTAAKQAVQLAARKAAAEAAARAARIAAMQAITKRAKAAIAYAAKHNPLPIQKAALTPKIAAKDLVSSAPNLPARKVGALAENVQDVNKTWDIIKATVVKPGVSVIQTVAEEAVTDFAASQVPGVGDVLSLLGGSKKRGNGKAKEAGERSRGAAGASCPVQLDLNSFSGDTPVLMADGSRKPIKDIELGDEVVATDPTTGERAVKKVSDVRSYRTDHEVYEVQVASSSGVGKIVATDEHPFWVANKGRWVETEELEPGYTFTTGDNRPATVLGKRTFTGSRLVYNLTVDAIHTYFVGATGDRGATADVLVHNTQAQPPSTCPNNSYAAGLDVDVVTAARGQAMAFGVPGAYSSKTRPGASEAIRLTNGNVYMNGSSKTPIYVHPAVQTVLDAVARAGEPSRNHGRCGLIACLSDAIYREGVSAVQGAEVAAFIGRTQTHPSYLNEMDPCKPSCHAVVQHFGLNFRTRDPRGPQ</sequence>
<dbReference type="InterPro" id="IPR030934">
    <property type="entry name" value="Intein_C"/>
</dbReference>
<feature type="region of interest" description="Disordered" evidence="2">
    <location>
        <begin position="1387"/>
        <end position="1420"/>
    </location>
</feature>
<feature type="compositionally biased region" description="Low complexity" evidence="2">
    <location>
        <begin position="1285"/>
        <end position="1298"/>
    </location>
</feature>
<dbReference type="SMART" id="SM00306">
    <property type="entry name" value="HintN"/>
    <property type="match status" value="1"/>
</dbReference>
<dbReference type="Pfam" id="PF20148">
    <property type="entry name" value="DUF6531"/>
    <property type="match status" value="1"/>
</dbReference>
<dbReference type="PROSITE" id="PS50817">
    <property type="entry name" value="INTEIN_N_TER"/>
    <property type="match status" value="1"/>
</dbReference>
<dbReference type="InterPro" id="IPR003587">
    <property type="entry name" value="Hint_dom_N"/>
</dbReference>
<evidence type="ECO:0000259" key="3">
    <source>
        <dbReference type="SMART" id="SM00306"/>
    </source>
</evidence>
<dbReference type="STRING" id="402600.SAMN05216188_12138"/>
<feature type="region of interest" description="Disordered" evidence="2">
    <location>
        <begin position="313"/>
        <end position="336"/>
    </location>
</feature>
<keyword evidence="1" id="KW-0677">Repeat</keyword>
<dbReference type="InterPro" id="IPR006141">
    <property type="entry name" value="Intein_N"/>
</dbReference>
<dbReference type="SUPFAM" id="SSF49899">
    <property type="entry name" value="Concanavalin A-like lectins/glucanases"/>
    <property type="match status" value="1"/>
</dbReference>
<reference evidence="5" key="1">
    <citation type="submission" date="2016-10" db="EMBL/GenBank/DDBJ databases">
        <authorList>
            <person name="Varghese N."/>
            <person name="Submissions S."/>
        </authorList>
    </citation>
    <scope>NUCLEOTIDE SEQUENCE [LARGE SCALE GENOMIC DNA]</scope>
    <source>
        <strain evidence="5">CGMCC 4.3525</strain>
    </source>
</reference>
<evidence type="ECO:0000313" key="4">
    <source>
        <dbReference type="EMBL" id="SES07325.1"/>
    </source>
</evidence>
<gene>
    <name evidence="4" type="ORF">SAMN05216188_12138</name>
</gene>
<dbReference type="PROSITE" id="PS50818">
    <property type="entry name" value="INTEIN_C_TER"/>
    <property type="match status" value="1"/>
</dbReference>
<dbReference type="CDD" id="cd00110">
    <property type="entry name" value="LamG"/>
    <property type="match status" value="1"/>
</dbReference>
<evidence type="ECO:0000256" key="1">
    <source>
        <dbReference type="ARBA" id="ARBA00022737"/>
    </source>
</evidence>
<name>A0A1H9UCY8_9PSEU</name>
<dbReference type="InterPro" id="IPR022385">
    <property type="entry name" value="Rhs_assc_core"/>
</dbReference>
<feature type="domain" description="Hint" evidence="3">
    <location>
        <begin position="2950"/>
        <end position="3051"/>
    </location>
</feature>
<dbReference type="Pfam" id="PF13385">
    <property type="entry name" value="Laminin_G_3"/>
    <property type="match status" value="1"/>
</dbReference>
<dbReference type="InterPro" id="IPR056823">
    <property type="entry name" value="TEN-like_YD-shell"/>
</dbReference>